<sequence length="70" mass="7368">MPHSAHFKVPKMAAGVSGGVVRTFLPIGNLPDQTRGTPSDIGMAFQNDGQQPGTPRMQRLATHLAQASAD</sequence>
<accession>A0ABQ2IHY5</accession>
<dbReference type="EMBL" id="BMLI01000003">
    <property type="protein sequence ID" value="GGN10567.1"/>
    <property type="molecule type" value="Genomic_DNA"/>
</dbReference>
<name>A0ABQ2IHY5_9BACT</name>
<proteinExistence type="predicted"/>
<organism evidence="1 2">
    <name type="scientific">Dyadobacter beijingensis</name>
    <dbReference type="NCBI Taxonomy" id="365489"/>
    <lineage>
        <taxon>Bacteria</taxon>
        <taxon>Pseudomonadati</taxon>
        <taxon>Bacteroidota</taxon>
        <taxon>Cytophagia</taxon>
        <taxon>Cytophagales</taxon>
        <taxon>Spirosomataceae</taxon>
        <taxon>Dyadobacter</taxon>
    </lineage>
</organism>
<evidence type="ECO:0000313" key="1">
    <source>
        <dbReference type="EMBL" id="GGN10567.1"/>
    </source>
</evidence>
<protein>
    <submittedName>
        <fullName evidence="1">Uncharacterized protein</fullName>
    </submittedName>
</protein>
<keyword evidence="2" id="KW-1185">Reference proteome</keyword>
<reference evidence="2" key="1">
    <citation type="journal article" date="2019" name="Int. J. Syst. Evol. Microbiol.">
        <title>The Global Catalogue of Microorganisms (GCM) 10K type strain sequencing project: providing services to taxonomists for standard genome sequencing and annotation.</title>
        <authorList>
            <consortium name="The Broad Institute Genomics Platform"/>
            <consortium name="The Broad Institute Genome Sequencing Center for Infectious Disease"/>
            <person name="Wu L."/>
            <person name="Ma J."/>
        </authorList>
    </citation>
    <scope>NUCLEOTIDE SEQUENCE [LARGE SCALE GENOMIC DNA]</scope>
    <source>
        <strain evidence="2">CGMCC 1.6375</strain>
    </source>
</reference>
<dbReference type="Proteomes" id="UP000632339">
    <property type="component" value="Unassembled WGS sequence"/>
</dbReference>
<comment type="caution">
    <text evidence="1">The sequence shown here is derived from an EMBL/GenBank/DDBJ whole genome shotgun (WGS) entry which is preliminary data.</text>
</comment>
<gene>
    <name evidence="1" type="ORF">GCM10010967_53050</name>
</gene>
<evidence type="ECO:0000313" key="2">
    <source>
        <dbReference type="Proteomes" id="UP000632339"/>
    </source>
</evidence>